<comment type="caution">
    <text evidence="6">The sequence shown here is derived from an EMBL/GenBank/DDBJ whole genome shotgun (WGS) entry which is preliminary data.</text>
</comment>
<evidence type="ECO:0000256" key="2">
    <source>
        <dbReference type="ARBA" id="ARBA00022803"/>
    </source>
</evidence>
<dbReference type="SUPFAM" id="SSF81901">
    <property type="entry name" value="HCP-like"/>
    <property type="match status" value="1"/>
</dbReference>
<dbReference type="InterPro" id="IPR011990">
    <property type="entry name" value="TPR-like_helical_dom_sf"/>
</dbReference>
<evidence type="ECO:0000313" key="6">
    <source>
        <dbReference type="EMBL" id="GAA4402713.1"/>
    </source>
</evidence>
<dbReference type="SMART" id="SM00028">
    <property type="entry name" value="TPR"/>
    <property type="match status" value="5"/>
</dbReference>
<dbReference type="SMART" id="SM00671">
    <property type="entry name" value="SEL1"/>
    <property type="match status" value="5"/>
</dbReference>
<dbReference type="PROSITE" id="PS50293">
    <property type="entry name" value="TPR_REGION"/>
    <property type="match status" value="1"/>
</dbReference>
<name>A0ABP8K9S6_9BACT</name>
<evidence type="ECO:0000313" key="7">
    <source>
        <dbReference type="Proteomes" id="UP001500936"/>
    </source>
</evidence>
<reference evidence="7" key="1">
    <citation type="journal article" date="2019" name="Int. J. Syst. Evol. Microbiol.">
        <title>The Global Catalogue of Microorganisms (GCM) 10K type strain sequencing project: providing services to taxonomists for standard genome sequencing and annotation.</title>
        <authorList>
            <consortium name="The Broad Institute Genomics Platform"/>
            <consortium name="The Broad Institute Genome Sequencing Center for Infectious Disease"/>
            <person name="Wu L."/>
            <person name="Ma J."/>
        </authorList>
    </citation>
    <scope>NUCLEOTIDE SEQUENCE [LARGE SCALE GENOMIC DNA]</scope>
    <source>
        <strain evidence="7">JCM 17925</strain>
    </source>
</reference>
<protein>
    <recommendedName>
        <fullName evidence="8">Tetratricopeptide repeat protein</fullName>
    </recommendedName>
</protein>
<dbReference type="Proteomes" id="UP001500936">
    <property type="component" value="Unassembled WGS sequence"/>
</dbReference>
<feature type="signal peptide" evidence="5">
    <location>
        <begin position="1"/>
        <end position="23"/>
    </location>
</feature>
<dbReference type="Gene3D" id="1.25.40.10">
    <property type="entry name" value="Tetratricopeptide repeat domain"/>
    <property type="match status" value="3"/>
</dbReference>
<feature type="compositionally biased region" description="Low complexity" evidence="4">
    <location>
        <begin position="45"/>
        <end position="56"/>
    </location>
</feature>
<dbReference type="InterPro" id="IPR019734">
    <property type="entry name" value="TPR_rpt"/>
</dbReference>
<feature type="repeat" description="TPR" evidence="3">
    <location>
        <begin position="512"/>
        <end position="545"/>
    </location>
</feature>
<dbReference type="InterPro" id="IPR051685">
    <property type="entry name" value="Ycf3/AcsC/BcsC/TPR_MFPF"/>
</dbReference>
<dbReference type="EMBL" id="BAABHB010000003">
    <property type="protein sequence ID" value="GAA4402713.1"/>
    <property type="molecule type" value="Genomic_DNA"/>
</dbReference>
<dbReference type="PANTHER" id="PTHR44943:SF8">
    <property type="entry name" value="TPR REPEAT-CONTAINING PROTEIN MJ0263"/>
    <property type="match status" value="1"/>
</dbReference>
<keyword evidence="7" id="KW-1185">Reference proteome</keyword>
<evidence type="ECO:0000256" key="3">
    <source>
        <dbReference type="PROSITE-ProRule" id="PRU00339"/>
    </source>
</evidence>
<dbReference type="Pfam" id="PF13181">
    <property type="entry name" value="TPR_8"/>
    <property type="match status" value="1"/>
</dbReference>
<evidence type="ECO:0008006" key="8">
    <source>
        <dbReference type="Google" id="ProtNLM"/>
    </source>
</evidence>
<dbReference type="Pfam" id="PF13432">
    <property type="entry name" value="TPR_16"/>
    <property type="match status" value="1"/>
</dbReference>
<dbReference type="PANTHER" id="PTHR44943">
    <property type="entry name" value="CELLULOSE SYNTHASE OPERON PROTEIN C"/>
    <property type="match status" value="1"/>
</dbReference>
<accession>A0ABP8K9S6</accession>
<feature type="repeat" description="TPR" evidence="3">
    <location>
        <begin position="59"/>
        <end position="92"/>
    </location>
</feature>
<evidence type="ECO:0000256" key="5">
    <source>
        <dbReference type="SAM" id="SignalP"/>
    </source>
</evidence>
<keyword evidence="2 3" id="KW-0802">TPR repeat</keyword>
<dbReference type="PROSITE" id="PS50005">
    <property type="entry name" value="TPR"/>
    <property type="match status" value="3"/>
</dbReference>
<keyword evidence="1" id="KW-0677">Repeat</keyword>
<evidence type="ECO:0000256" key="4">
    <source>
        <dbReference type="SAM" id="MobiDB-lite"/>
    </source>
</evidence>
<dbReference type="RefSeq" id="WP_345266178.1">
    <property type="nucleotide sequence ID" value="NZ_BAABHB010000003.1"/>
</dbReference>
<feature type="repeat" description="TPR" evidence="3">
    <location>
        <begin position="237"/>
        <end position="270"/>
    </location>
</feature>
<organism evidence="6 7">
    <name type="scientific">Nibrella viscosa</name>
    <dbReference type="NCBI Taxonomy" id="1084524"/>
    <lineage>
        <taxon>Bacteria</taxon>
        <taxon>Pseudomonadati</taxon>
        <taxon>Bacteroidota</taxon>
        <taxon>Cytophagia</taxon>
        <taxon>Cytophagales</taxon>
        <taxon>Spirosomataceae</taxon>
        <taxon>Nibrella</taxon>
    </lineage>
</organism>
<proteinExistence type="predicted"/>
<sequence>MRTLFNTLIVAGLTCLSLTTVSAQTPNQTTRQAMTDLEAKRPKQAEQTLQQAAQQQPSPESYFFLGQYYLKANQPDKAQAAFEKGASMEDKKSYLNQIGLGGVALMRGETGKAGDIFAEVEKRAKRKNPDWLYRMAQMYVIADSSHRNPQEALRLINKVLDDSKVEKKPGYYIVKGDAMQHLNKGGDAVSAYESALQLDAQNVYALTQIGRIFKNGKNYPVARDNFLKALSIDSTYTPAYDQLGDLYFLGRNYRSAAYNYKKVVDNSEENFDDTFQYTKMAFLAKDYPNMIAYLDRIKDNPQLKDSNPVRRMYAYAYVTDDYKKYDEAKQLMEELIKTTPEDEQFTMDYAALGRAYANIDGEGNDSLAIVYLTKATADTTENLYDDIAGIYYSKLKQYNNAARAYQQGIEWKEANNKKPVSQDYYNVGRSAYFGFTINKDSTLTGLADSSFAKLYEVNPAYTRGLLWRARINRYMPDDSANQRAVEFYQAFAEASDTDSLRTADKTLEKDLTEAYGFLGYQAYQDKEYNKAVDYFNKTLEFDPEHKTAKQLLEFIDKNKLATTGQNAAGVKTASSR</sequence>
<keyword evidence="5" id="KW-0732">Signal</keyword>
<evidence type="ECO:0000256" key="1">
    <source>
        <dbReference type="ARBA" id="ARBA00022737"/>
    </source>
</evidence>
<dbReference type="SUPFAM" id="SSF48452">
    <property type="entry name" value="TPR-like"/>
    <property type="match status" value="2"/>
</dbReference>
<feature type="region of interest" description="Disordered" evidence="4">
    <location>
        <begin position="36"/>
        <end position="57"/>
    </location>
</feature>
<dbReference type="InterPro" id="IPR006597">
    <property type="entry name" value="Sel1-like"/>
</dbReference>
<gene>
    <name evidence="6" type="ORF">GCM10023187_18070</name>
</gene>
<feature type="chain" id="PRO_5046375676" description="Tetratricopeptide repeat protein" evidence="5">
    <location>
        <begin position="24"/>
        <end position="576"/>
    </location>
</feature>